<evidence type="ECO:0000313" key="2">
    <source>
        <dbReference type="EMBL" id="KAK7873872.1"/>
    </source>
</evidence>
<reference evidence="2 3" key="1">
    <citation type="submission" date="2024-03" db="EMBL/GenBank/DDBJ databases">
        <title>The genome assembly and annotation of the cricket Gryllus longicercus Weissman &amp; Gray.</title>
        <authorList>
            <person name="Szrajer S."/>
            <person name="Gray D."/>
            <person name="Ylla G."/>
        </authorList>
    </citation>
    <scope>NUCLEOTIDE SEQUENCE [LARGE SCALE GENOMIC DNA]</scope>
    <source>
        <strain evidence="2">DAG 2021-001</strain>
        <tissue evidence="2">Whole body minus gut</tissue>
    </source>
</reference>
<feature type="compositionally biased region" description="Low complexity" evidence="1">
    <location>
        <begin position="70"/>
        <end position="86"/>
    </location>
</feature>
<dbReference type="AlphaFoldDB" id="A0AAN9WD39"/>
<keyword evidence="3" id="KW-1185">Reference proteome</keyword>
<feature type="compositionally biased region" description="Pro residues" evidence="1">
    <location>
        <begin position="97"/>
        <end position="108"/>
    </location>
</feature>
<feature type="region of interest" description="Disordered" evidence="1">
    <location>
        <begin position="139"/>
        <end position="167"/>
    </location>
</feature>
<accession>A0AAN9WD39</accession>
<feature type="region of interest" description="Disordered" evidence="1">
    <location>
        <begin position="266"/>
        <end position="291"/>
    </location>
</feature>
<evidence type="ECO:0000256" key="1">
    <source>
        <dbReference type="SAM" id="MobiDB-lite"/>
    </source>
</evidence>
<feature type="compositionally biased region" description="Low complexity" evidence="1">
    <location>
        <begin position="33"/>
        <end position="61"/>
    </location>
</feature>
<comment type="caution">
    <text evidence="2">The sequence shown here is derived from an EMBL/GenBank/DDBJ whole genome shotgun (WGS) entry which is preliminary data.</text>
</comment>
<evidence type="ECO:0000313" key="3">
    <source>
        <dbReference type="Proteomes" id="UP001378592"/>
    </source>
</evidence>
<gene>
    <name evidence="2" type="ORF">R5R35_005734</name>
</gene>
<dbReference type="EMBL" id="JAZDUA010000008">
    <property type="protein sequence ID" value="KAK7873872.1"/>
    <property type="molecule type" value="Genomic_DNA"/>
</dbReference>
<dbReference type="Proteomes" id="UP001378592">
    <property type="component" value="Unassembled WGS sequence"/>
</dbReference>
<proteinExistence type="predicted"/>
<organism evidence="2 3">
    <name type="scientific">Gryllus longicercus</name>
    <dbReference type="NCBI Taxonomy" id="2509291"/>
    <lineage>
        <taxon>Eukaryota</taxon>
        <taxon>Metazoa</taxon>
        <taxon>Ecdysozoa</taxon>
        <taxon>Arthropoda</taxon>
        <taxon>Hexapoda</taxon>
        <taxon>Insecta</taxon>
        <taxon>Pterygota</taxon>
        <taxon>Neoptera</taxon>
        <taxon>Polyneoptera</taxon>
        <taxon>Orthoptera</taxon>
        <taxon>Ensifera</taxon>
        <taxon>Gryllidea</taxon>
        <taxon>Grylloidea</taxon>
        <taxon>Gryllidae</taxon>
        <taxon>Gryllinae</taxon>
        <taxon>Gryllus</taxon>
    </lineage>
</organism>
<sequence length="364" mass="37119">MEALDNPSYFTLPPGPTGGASRGPFSLLRRRASPAMGTTASSAASTGSSCAASASLLQAPSDPRPAPVKGGSCSAPTTPTSPEPAGLGLGLGVGLALPPPSAPPPPHPAGHHRRSFRSLLRSVSANSATNAQLLVLGEPRPSDMAPASPGVLAHRRHRSKASTLKSPKSSLEILDRDMIYCPTPTPTPTPGPGAGASRAATPADELDSPTEEVLLGNGGDARYYNLTCNMTIPLPGSSAAGGRRRHSIGTFLSRERAVAAAVARHAPAAHAAHAHAHAAPAPKRSDASTEQLAAKVAGLKLASVKSREPAPPGSGSGSGSGCSSLDHHFLPGHSRRRCNRCCSGRGESIHVHAHLLYFQSHLNS</sequence>
<feature type="region of interest" description="Disordered" evidence="1">
    <location>
        <begin position="1"/>
        <end position="113"/>
    </location>
</feature>
<name>A0AAN9WD39_9ORTH</name>
<feature type="region of interest" description="Disordered" evidence="1">
    <location>
        <begin position="184"/>
        <end position="210"/>
    </location>
</feature>
<feature type="region of interest" description="Disordered" evidence="1">
    <location>
        <begin position="303"/>
        <end position="322"/>
    </location>
</feature>
<protein>
    <submittedName>
        <fullName evidence="2">Uncharacterized protein</fullName>
    </submittedName>
</protein>
<feature type="compositionally biased region" description="Low complexity" evidence="1">
    <location>
        <begin position="266"/>
        <end position="281"/>
    </location>
</feature>